<sequence>MDHHSPSACKGPRRYRNTILPQNFVHTIMKGEFHTRSIKQPPISSPKPHSWGRYHHAEIYFYLSEFVDMNSSHPSMPDPDDLALQLAHLHNHNSSPTGMFGFHTPTCSGSIPFSHPWTPSWTTVFTNLLSTALTLDTEANGPWTDLSILSHQDLAHALPRLIGILETSGRSLKPSLIHSDL</sequence>
<organism evidence="3 4">
    <name type="scientific">Aspergillus cavernicola</name>
    <dbReference type="NCBI Taxonomy" id="176166"/>
    <lineage>
        <taxon>Eukaryota</taxon>
        <taxon>Fungi</taxon>
        <taxon>Dikarya</taxon>
        <taxon>Ascomycota</taxon>
        <taxon>Pezizomycotina</taxon>
        <taxon>Eurotiomycetes</taxon>
        <taxon>Eurotiomycetidae</taxon>
        <taxon>Eurotiales</taxon>
        <taxon>Aspergillaceae</taxon>
        <taxon>Aspergillus</taxon>
        <taxon>Aspergillus subgen. Nidulantes</taxon>
    </lineage>
</organism>
<dbReference type="InterPro" id="IPR011009">
    <property type="entry name" value="Kinase-like_dom_sf"/>
</dbReference>
<proteinExistence type="predicted"/>
<dbReference type="PANTHER" id="PTHR12149">
    <property type="entry name" value="FRUCTOSAMINE 3 KINASE-RELATED PROTEIN"/>
    <property type="match status" value="1"/>
</dbReference>
<evidence type="ECO:0000313" key="3">
    <source>
        <dbReference type="EMBL" id="KAL2825324.1"/>
    </source>
</evidence>
<comment type="catalytic activity">
    <reaction evidence="2">
        <text>N(6)-D-ribulosyl-L-lysyl-[protein] + ATP = N(6)-(3-O-phospho-D-ribulosyl)-L-lysyl-[protein] + ADP + H(+)</text>
        <dbReference type="Rhea" id="RHEA:48432"/>
        <dbReference type="Rhea" id="RHEA-COMP:12103"/>
        <dbReference type="Rhea" id="RHEA-COMP:12104"/>
        <dbReference type="ChEBI" id="CHEBI:15378"/>
        <dbReference type="ChEBI" id="CHEBI:30616"/>
        <dbReference type="ChEBI" id="CHEBI:90418"/>
        <dbReference type="ChEBI" id="CHEBI:90420"/>
        <dbReference type="ChEBI" id="CHEBI:456216"/>
        <dbReference type="EC" id="2.7.1.172"/>
    </reaction>
    <physiologicalReaction direction="left-to-right" evidence="2">
        <dbReference type="Rhea" id="RHEA:48433"/>
    </physiologicalReaction>
</comment>
<protein>
    <recommendedName>
        <fullName evidence="1">protein-ribulosamine 3-kinase</fullName>
        <ecNumber evidence="1">2.7.1.172</ecNumber>
    </recommendedName>
</protein>
<dbReference type="EMBL" id="JBFXLS010000037">
    <property type="protein sequence ID" value="KAL2825324.1"/>
    <property type="molecule type" value="Genomic_DNA"/>
</dbReference>
<evidence type="ECO:0000256" key="2">
    <source>
        <dbReference type="ARBA" id="ARBA00048655"/>
    </source>
</evidence>
<dbReference type="Gene3D" id="3.90.1200.10">
    <property type="match status" value="1"/>
</dbReference>
<dbReference type="EC" id="2.7.1.172" evidence="1"/>
<evidence type="ECO:0000256" key="1">
    <source>
        <dbReference type="ARBA" id="ARBA00011961"/>
    </source>
</evidence>
<comment type="caution">
    <text evidence="3">The sequence shown here is derived from an EMBL/GenBank/DDBJ whole genome shotgun (WGS) entry which is preliminary data.</text>
</comment>
<evidence type="ECO:0000313" key="4">
    <source>
        <dbReference type="Proteomes" id="UP001610335"/>
    </source>
</evidence>
<dbReference type="PANTHER" id="PTHR12149:SF8">
    <property type="entry name" value="PROTEIN-RIBULOSAMINE 3-KINASE"/>
    <property type="match status" value="1"/>
</dbReference>
<dbReference type="SUPFAM" id="SSF56112">
    <property type="entry name" value="Protein kinase-like (PK-like)"/>
    <property type="match status" value="1"/>
</dbReference>
<dbReference type="InterPro" id="IPR016477">
    <property type="entry name" value="Fructo-/Ketosamine-3-kinase"/>
</dbReference>
<name>A0ABR4IC57_9EURO</name>
<gene>
    <name evidence="3" type="ORF">BDW59DRAFT_161801</name>
</gene>
<accession>A0ABR4IC57</accession>
<dbReference type="Pfam" id="PF03881">
    <property type="entry name" value="Fructosamin_kin"/>
    <property type="match status" value="1"/>
</dbReference>
<dbReference type="Proteomes" id="UP001610335">
    <property type="component" value="Unassembled WGS sequence"/>
</dbReference>
<reference evidence="3 4" key="1">
    <citation type="submission" date="2024-07" db="EMBL/GenBank/DDBJ databases">
        <title>Section-level genome sequencing and comparative genomics of Aspergillus sections Usti and Cavernicolus.</title>
        <authorList>
            <consortium name="Lawrence Berkeley National Laboratory"/>
            <person name="Nybo J.L."/>
            <person name="Vesth T.C."/>
            <person name="Theobald S."/>
            <person name="Frisvad J.C."/>
            <person name="Larsen T.O."/>
            <person name="Kjaerboelling I."/>
            <person name="Rothschild-Mancinelli K."/>
            <person name="Lyhne E.K."/>
            <person name="Kogle M.E."/>
            <person name="Barry K."/>
            <person name="Clum A."/>
            <person name="Na H."/>
            <person name="Ledsgaard L."/>
            <person name="Lin J."/>
            <person name="Lipzen A."/>
            <person name="Kuo A."/>
            <person name="Riley R."/>
            <person name="Mondo S."/>
            <person name="LaButti K."/>
            <person name="Haridas S."/>
            <person name="Pangalinan J."/>
            <person name="Salamov A.A."/>
            <person name="Simmons B.A."/>
            <person name="Magnuson J.K."/>
            <person name="Chen J."/>
            <person name="Drula E."/>
            <person name="Henrissat B."/>
            <person name="Wiebenga A."/>
            <person name="Lubbers R.J."/>
            <person name="Gomes A.C."/>
            <person name="Makela M.R."/>
            <person name="Stajich J."/>
            <person name="Grigoriev I.V."/>
            <person name="Mortensen U.H."/>
            <person name="De vries R.P."/>
            <person name="Baker S.E."/>
            <person name="Andersen M.R."/>
        </authorList>
    </citation>
    <scope>NUCLEOTIDE SEQUENCE [LARGE SCALE GENOMIC DNA]</scope>
    <source>
        <strain evidence="3 4">CBS 600.67</strain>
    </source>
</reference>
<keyword evidence="4" id="KW-1185">Reference proteome</keyword>